<evidence type="ECO:0000313" key="1">
    <source>
        <dbReference type="EMBL" id="KAL1850416.1"/>
    </source>
</evidence>
<dbReference type="EMBL" id="JAWRVE010000187">
    <property type="protein sequence ID" value="KAL1850416.1"/>
    <property type="molecule type" value="Genomic_DNA"/>
</dbReference>
<keyword evidence="2" id="KW-1185">Reference proteome</keyword>
<proteinExistence type="predicted"/>
<reference evidence="1 2" key="1">
    <citation type="journal article" date="2024" name="IMA Fungus">
        <title>IMA Genome - F19 : A genome assembly and annotation guide to empower mycologists, including annotated draft genome sequences of Ceratocystis pirilliformis, Diaporthe australafricana, Fusarium ophioides, Paecilomyces lecythidis, and Sporothrix stenoceras.</title>
        <authorList>
            <person name="Aylward J."/>
            <person name="Wilson A.M."/>
            <person name="Visagie C.M."/>
            <person name="Spraker J."/>
            <person name="Barnes I."/>
            <person name="Buitendag C."/>
            <person name="Ceriani C."/>
            <person name="Del Mar Angel L."/>
            <person name="du Plessis D."/>
            <person name="Fuchs T."/>
            <person name="Gasser K."/>
            <person name="Kramer D."/>
            <person name="Li W."/>
            <person name="Munsamy K."/>
            <person name="Piso A."/>
            <person name="Price J.L."/>
            <person name="Sonnekus B."/>
            <person name="Thomas C."/>
            <person name="van der Nest A."/>
            <person name="van Dijk A."/>
            <person name="van Heerden A."/>
            <person name="van Vuuren N."/>
            <person name="Yilmaz N."/>
            <person name="Duong T.A."/>
            <person name="van der Merwe N.A."/>
            <person name="Wingfield M.J."/>
            <person name="Wingfield B.D."/>
        </authorList>
    </citation>
    <scope>NUCLEOTIDE SEQUENCE [LARGE SCALE GENOMIC DNA]</scope>
    <source>
        <strain evidence="1 2">CMW 18300</strain>
    </source>
</reference>
<sequence length="186" mass="20511">MFVKSKNKKRLFVAVYPSGQGTGTYHWALLVGPKVEGDAAAGQRYHVKNQPVGPRWKYDPGDLQDVRVTAQLLARVTVAKIVNEKRLIKTLAKVPVDPPDWKGKADGSEPRWTCRVWVIAALEAIRDDGKIVGTNCLDDIDGPNGIIERVKAFVASQIAGKRFSPPHDAMAPKPLLNMLTGEELYL</sequence>
<dbReference type="Pfam" id="PF21858">
    <property type="entry name" value="DUF6914"/>
    <property type="match status" value="1"/>
</dbReference>
<dbReference type="InterPro" id="IPR054208">
    <property type="entry name" value="DUF6914"/>
</dbReference>
<evidence type="ECO:0000313" key="2">
    <source>
        <dbReference type="Proteomes" id="UP001583177"/>
    </source>
</evidence>
<dbReference type="Proteomes" id="UP001583177">
    <property type="component" value="Unassembled WGS sequence"/>
</dbReference>
<gene>
    <name evidence="1" type="ORF">Daus18300_012950</name>
</gene>
<name>A0ABR3W0X9_9PEZI</name>
<accession>A0ABR3W0X9</accession>
<comment type="caution">
    <text evidence="1">The sequence shown here is derived from an EMBL/GenBank/DDBJ whole genome shotgun (WGS) entry which is preliminary data.</text>
</comment>
<organism evidence="1 2">
    <name type="scientific">Diaporthe australafricana</name>
    <dbReference type="NCBI Taxonomy" id="127596"/>
    <lineage>
        <taxon>Eukaryota</taxon>
        <taxon>Fungi</taxon>
        <taxon>Dikarya</taxon>
        <taxon>Ascomycota</taxon>
        <taxon>Pezizomycotina</taxon>
        <taxon>Sordariomycetes</taxon>
        <taxon>Sordariomycetidae</taxon>
        <taxon>Diaporthales</taxon>
        <taxon>Diaporthaceae</taxon>
        <taxon>Diaporthe</taxon>
    </lineage>
</organism>
<protein>
    <submittedName>
        <fullName evidence="1">Uncharacterized protein</fullName>
    </submittedName>
</protein>